<evidence type="ECO:0000313" key="3">
    <source>
        <dbReference type="Proteomes" id="UP000554482"/>
    </source>
</evidence>
<proteinExistence type="predicted"/>
<evidence type="ECO:0000313" key="2">
    <source>
        <dbReference type="EMBL" id="KAF5196919.1"/>
    </source>
</evidence>
<protein>
    <submittedName>
        <fullName evidence="2">Uncharacterized protein</fullName>
    </submittedName>
</protein>
<gene>
    <name evidence="2" type="ORF">FRX31_013494</name>
</gene>
<evidence type="ECO:0000256" key="1">
    <source>
        <dbReference type="SAM" id="MobiDB-lite"/>
    </source>
</evidence>
<sequence>MLKQNLPVGKPSYPFLPGQFSNSSMVPSQEGFPQVFLEVSFARSRRKWVDSSRERDPACTSYASITGGGNNGPEDGGGVTLPQFKSNVPKKLSPDIFEEDMTTLVPNKGMKLPTTKL</sequence>
<name>A0A7J6WHS2_THATH</name>
<feature type="compositionally biased region" description="Gly residues" evidence="1">
    <location>
        <begin position="66"/>
        <end position="79"/>
    </location>
</feature>
<feature type="compositionally biased region" description="Basic and acidic residues" evidence="1">
    <location>
        <begin position="47"/>
        <end position="57"/>
    </location>
</feature>
<organism evidence="2 3">
    <name type="scientific">Thalictrum thalictroides</name>
    <name type="common">Rue-anemone</name>
    <name type="synonym">Anemone thalictroides</name>
    <dbReference type="NCBI Taxonomy" id="46969"/>
    <lineage>
        <taxon>Eukaryota</taxon>
        <taxon>Viridiplantae</taxon>
        <taxon>Streptophyta</taxon>
        <taxon>Embryophyta</taxon>
        <taxon>Tracheophyta</taxon>
        <taxon>Spermatophyta</taxon>
        <taxon>Magnoliopsida</taxon>
        <taxon>Ranunculales</taxon>
        <taxon>Ranunculaceae</taxon>
        <taxon>Thalictroideae</taxon>
        <taxon>Thalictrum</taxon>
    </lineage>
</organism>
<accession>A0A7J6WHS2</accession>
<dbReference type="Proteomes" id="UP000554482">
    <property type="component" value="Unassembled WGS sequence"/>
</dbReference>
<dbReference type="AlphaFoldDB" id="A0A7J6WHS2"/>
<feature type="non-terminal residue" evidence="2">
    <location>
        <position position="117"/>
    </location>
</feature>
<dbReference type="EMBL" id="JABWDY010015350">
    <property type="protein sequence ID" value="KAF5196919.1"/>
    <property type="molecule type" value="Genomic_DNA"/>
</dbReference>
<comment type="caution">
    <text evidence="2">The sequence shown here is derived from an EMBL/GenBank/DDBJ whole genome shotgun (WGS) entry which is preliminary data.</text>
</comment>
<feature type="region of interest" description="Disordered" evidence="1">
    <location>
        <begin position="47"/>
        <end position="85"/>
    </location>
</feature>
<keyword evidence="3" id="KW-1185">Reference proteome</keyword>
<reference evidence="2 3" key="1">
    <citation type="submission" date="2020-06" db="EMBL/GenBank/DDBJ databases">
        <title>Transcriptomic and genomic resources for Thalictrum thalictroides and T. hernandezii: Facilitating candidate gene discovery in an emerging model plant lineage.</title>
        <authorList>
            <person name="Arias T."/>
            <person name="Riano-Pachon D.M."/>
            <person name="Di Stilio V.S."/>
        </authorList>
    </citation>
    <scope>NUCLEOTIDE SEQUENCE [LARGE SCALE GENOMIC DNA]</scope>
    <source>
        <strain evidence="3">cv. WT478/WT964</strain>
        <tissue evidence="2">Leaves</tissue>
    </source>
</reference>